<evidence type="ECO:0000256" key="5">
    <source>
        <dbReference type="ARBA" id="ARBA00022801"/>
    </source>
</evidence>
<evidence type="ECO:0000256" key="10">
    <source>
        <dbReference type="ARBA" id="ARBA00055929"/>
    </source>
</evidence>
<dbReference type="InterPro" id="IPR017853">
    <property type="entry name" value="GH"/>
</dbReference>
<evidence type="ECO:0000256" key="4">
    <source>
        <dbReference type="ARBA" id="ARBA00022729"/>
    </source>
</evidence>
<evidence type="ECO:0000256" key="8">
    <source>
        <dbReference type="ARBA" id="ARBA00023228"/>
    </source>
</evidence>
<keyword evidence="4 12" id="KW-0732">Signal</keyword>
<feature type="region of interest" description="Disordered" evidence="11">
    <location>
        <begin position="447"/>
        <end position="472"/>
    </location>
</feature>
<dbReference type="Pfam" id="PF03662">
    <property type="entry name" value="Glyco_hydro_79n"/>
    <property type="match status" value="1"/>
</dbReference>
<accession>A0A218XPM6</accession>
<proteinExistence type="inferred from homology"/>
<dbReference type="GO" id="GO:0009505">
    <property type="term" value="C:plant-type cell wall"/>
    <property type="evidence" value="ECO:0007669"/>
    <property type="project" value="TreeGrafter"/>
</dbReference>
<dbReference type="EMBL" id="MTKT01001080">
    <property type="protein sequence ID" value="OWM86738.1"/>
    <property type="molecule type" value="Genomic_DNA"/>
</dbReference>
<feature type="chain" id="PRO_5012488135" description="Heparanase-like protein 3" evidence="12">
    <location>
        <begin position="28"/>
        <end position="544"/>
    </location>
</feature>
<dbReference type="AlphaFoldDB" id="A0A218XPM6"/>
<dbReference type="Gene3D" id="3.20.20.80">
    <property type="entry name" value="Glycosidases"/>
    <property type="match status" value="1"/>
</dbReference>
<comment type="function">
    <text evidence="10">Endoglycosidase which is a cell surface and extracellular matrix-degrading enzyme. Cleaves heparan sulfate proteoglycans (HSPGs) into heparan sulfate side chains and core proteoglycans.</text>
</comment>
<dbReference type="GO" id="GO:0004566">
    <property type="term" value="F:beta-glucuronidase activity"/>
    <property type="evidence" value="ECO:0007669"/>
    <property type="project" value="TreeGrafter"/>
</dbReference>
<evidence type="ECO:0008006" key="15">
    <source>
        <dbReference type="Google" id="ProtNLM"/>
    </source>
</evidence>
<evidence type="ECO:0000256" key="11">
    <source>
        <dbReference type="SAM" id="MobiDB-lite"/>
    </source>
</evidence>
<dbReference type="InterPro" id="IPR005199">
    <property type="entry name" value="Glyco_hydro_79"/>
</dbReference>
<protein>
    <recommendedName>
        <fullName evidence="15">Heparanase-like protein 3</fullName>
    </recommendedName>
</protein>
<evidence type="ECO:0000256" key="1">
    <source>
        <dbReference type="ARBA" id="ARBA00004613"/>
    </source>
</evidence>
<dbReference type="PANTHER" id="PTHR14363:SF45">
    <property type="entry name" value="HEPARANASE-LIKE PROTEIN 3 ISOFORM X1"/>
    <property type="match status" value="1"/>
</dbReference>
<name>A0A218XPM6_PUNGR</name>
<dbReference type="GO" id="GO:0005765">
    <property type="term" value="C:lysosomal membrane"/>
    <property type="evidence" value="ECO:0007669"/>
    <property type="project" value="UniProtKB-SubCell"/>
</dbReference>
<evidence type="ECO:0000256" key="3">
    <source>
        <dbReference type="ARBA" id="ARBA00022525"/>
    </source>
</evidence>
<dbReference type="FunFam" id="3.20.20.80:FF:000023">
    <property type="entry name" value="heparanase-like protein 3"/>
    <property type="match status" value="1"/>
</dbReference>
<keyword evidence="8" id="KW-0458">Lysosome</keyword>
<gene>
    <name evidence="13" type="ORF">CDL15_Pgr015774</name>
</gene>
<evidence type="ECO:0000256" key="7">
    <source>
        <dbReference type="ARBA" id="ARBA00023180"/>
    </source>
</evidence>
<evidence type="ECO:0000313" key="13">
    <source>
        <dbReference type="EMBL" id="OWM86738.1"/>
    </source>
</evidence>
<comment type="caution">
    <text evidence="13">The sequence shown here is derived from an EMBL/GenBank/DDBJ whole genome shotgun (WGS) entry which is preliminary data.</text>
</comment>
<sequence length="544" mass="59234">MFTMIGSLVFILGLCVLFYVLLHDSASKVSEVVEGNVFINGTASIAETDHNFICATLDYGPSDHCDHGFCWGKATLLDLDLNNKILQNAVKAFSPLKIRMGGTLQDRMIYETPGDLKPCNPMAVNSSGLFGFSEGCLPMSRCDELHSFFKQTGAIVTFGLNVLYGRSVESSFSVVGDWNSSNAEALLRYTANKGYRILGWELGNELSGKGIGTRLTPEQYASDLKALQNLVNDVYSGFVVKPLIMAPGGFFDRNWFKDFVDLANDTVQVVTHHIYNLGVGADHHLIGKILDPSYLNGVVSPVSGLQDILQTSRTSAVAWVGEAGGAANSGCHLVTDAFLSSFWYLDQLGIAATRDTKTHCRQTLIGGGYGLLNSSTFLPNPDFYSALLWHRLMGSRVLSTNFLVMKNIRAYSHCSKNSTGITLLLINLDGKMTAKVRVSVKDDSENGTLILPQEGGPSHKDRLSSTSRGSVTNQSFREEYQLTAKAGDLQTQVTVLNGRILNVDSSGNFPELKPMILNQSDVVTIAPYSIVFVRFPGINITACL</sequence>
<reference evidence="14" key="1">
    <citation type="journal article" date="2017" name="Plant J.">
        <title>The pomegranate (Punica granatum L.) genome and the genomics of punicalagin biosynthesis.</title>
        <authorList>
            <person name="Qin G."/>
            <person name="Xu C."/>
            <person name="Ming R."/>
            <person name="Tang H."/>
            <person name="Guyot R."/>
            <person name="Kramer E.M."/>
            <person name="Hu Y."/>
            <person name="Yi X."/>
            <person name="Qi Y."/>
            <person name="Xu X."/>
            <person name="Gao Z."/>
            <person name="Pan H."/>
            <person name="Jian J."/>
            <person name="Tian Y."/>
            <person name="Yue Z."/>
            <person name="Xu Y."/>
        </authorList>
    </citation>
    <scope>NUCLEOTIDE SEQUENCE [LARGE SCALE GENOMIC DNA]</scope>
    <source>
        <strain evidence="14">cv. Dabenzi</strain>
    </source>
</reference>
<keyword evidence="3" id="KW-0964">Secreted</keyword>
<keyword evidence="7" id="KW-0325">Glycoprotein</keyword>
<keyword evidence="5" id="KW-0378">Hydrolase</keyword>
<evidence type="ECO:0000313" key="14">
    <source>
        <dbReference type="Proteomes" id="UP000197138"/>
    </source>
</evidence>
<evidence type="ECO:0000256" key="12">
    <source>
        <dbReference type="SAM" id="SignalP"/>
    </source>
</evidence>
<dbReference type="GO" id="GO:0005576">
    <property type="term" value="C:extracellular region"/>
    <property type="evidence" value="ECO:0007669"/>
    <property type="project" value="UniProtKB-SubCell"/>
</dbReference>
<comment type="similarity">
    <text evidence="2">Belongs to the glycosyl hydrolase 79 family.</text>
</comment>
<dbReference type="Proteomes" id="UP000197138">
    <property type="component" value="Unassembled WGS sequence"/>
</dbReference>
<evidence type="ECO:0000256" key="2">
    <source>
        <dbReference type="ARBA" id="ARBA00009800"/>
    </source>
</evidence>
<organism evidence="13 14">
    <name type="scientific">Punica granatum</name>
    <name type="common">Pomegranate</name>
    <dbReference type="NCBI Taxonomy" id="22663"/>
    <lineage>
        <taxon>Eukaryota</taxon>
        <taxon>Viridiplantae</taxon>
        <taxon>Streptophyta</taxon>
        <taxon>Embryophyta</taxon>
        <taxon>Tracheophyta</taxon>
        <taxon>Spermatophyta</taxon>
        <taxon>Magnoliopsida</taxon>
        <taxon>eudicotyledons</taxon>
        <taxon>Gunneridae</taxon>
        <taxon>Pentapetalae</taxon>
        <taxon>rosids</taxon>
        <taxon>malvids</taxon>
        <taxon>Myrtales</taxon>
        <taxon>Lythraceae</taxon>
        <taxon>Punica</taxon>
    </lineage>
</organism>
<feature type="signal peptide" evidence="12">
    <location>
        <begin position="1"/>
        <end position="27"/>
    </location>
</feature>
<evidence type="ECO:0000256" key="6">
    <source>
        <dbReference type="ARBA" id="ARBA00023136"/>
    </source>
</evidence>
<keyword evidence="6" id="KW-0472">Membrane</keyword>
<evidence type="ECO:0000256" key="9">
    <source>
        <dbReference type="ARBA" id="ARBA00023765"/>
    </source>
</evidence>
<dbReference type="PANTHER" id="PTHR14363">
    <property type="entry name" value="HEPARANASE-RELATED"/>
    <property type="match status" value="1"/>
</dbReference>
<dbReference type="SUPFAM" id="SSF51445">
    <property type="entry name" value="(Trans)glycosidases"/>
    <property type="match status" value="1"/>
</dbReference>
<comment type="subcellular location">
    <subcellularLocation>
        <location evidence="9">Lysosome membrane</location>
        <topology evidence="9">Peripheral membrane protein</topology>
    </subcellularLocation>
    <subcellularLocation>
        <location evidence="1">Secreted</location>
    </subcellularLocation>
</comment>